<reference evidence="2 3" key="1">
    <citation type="submission" date="2018-06" db="EMBL/GenBank/DDBJ databases">
        <authorList>
            <consortium name="Pathogen Informatics"/>
            <person name="Doyle S."/>
        </authorList>
    </citation>
    <scope>NUCLEOTIDE SEQUENCE [LARGE SCALE GENOMIC DNA]</scope>
    <source>
        <strain evidence="2 3">NCTC11343</strain>
    </source>
</reference>
<dbReference type="EMBL" id="UAUU01000009">
    <property type="protein sequence ID" value="SPZ88554.1"/>
    <property type="molecule type" value="Genomic_DNA"/>
</dbReference>
<dbReference type="RefSeq" id="WP_172462433.1">
    <property type="nucleotide sequence ID" value="NZ_CP069793.1"/>
</dbReference>
<gene>
    <name evidence="2" type="ORF">NCTC11343_03553</name>
</gene>
<dbReference type="Proteomes" id="UP000251241">
    <property type="component" value="Unassembled WGS sequence"/>
</dbReference>
<evidence type="ECO:0000256" key="1">
    <source>
        <dbReference type="SAM" id="MobiDB-lite"/>
    </source>
</evidence>
<sequence>MNYKISFLEMDLLAVQANSTKSSISLKKMRRQAKELKDKSNTIVKKKNA</sequence>
<evidence type="ECO:0000313" key="3">
    <source>
        <dbReference type="Proteomes" id="UP000251241"/>
    </source>
</evidence>
<feature type="region of interest" description="Disordered" evidence="1">
    <location>
        <begin position="26"/>
        <end position="49"/>
    </location>
</feature>
<accession>A0A2X2J4J4</accession>
<dbReference type="AlphaFoldDB" id="A0A2X2J4J4"/>
<dbReference type="GeneID" id="97183407"/>
<organism evidence="2 3">
    <name type="scientific">Sphingobacterium multivorum</name>
    <dbReference type="NCBI Taxonomy" id="28454"/>
    <lineage>
        <taxon>Bacteria</taxon>
        <taxon>Pseudomonadati</taxon>
        <taxon>Bacteroidota</taxon>
        <taxon>Sphingobacteriia</taxon>
        <taxon>Sphingobacteriales</taxon>
        <taxon>Sphingobacteriaceae</taxon>
        <taxon>Sphingobacterium</taxon>
    </lineage>
</organism>
<proteinExistence type="predicted"/>
<evidence type="ECO:0000313" key="2">
    <source>
        <dbReference type="EMBL" id="SPZ88554.1"/>
    </source>
</evidence>
<protein>
    <submittedName>
        <fullName evidence="2">Uncharacterized protein</fullName>
    </submittedName>
</protein>
<name>A0A2X2J4J4_SPHMU</name>